<organism evidence="10 11">
    <name type="scientific">Moraxella cuniculi DSM 21768</name>
    <dbReference type="NCBI Taxonomy" id="1122245"/>
    <lineage>
        <taxon>Bacteria</taxon>
        <taxon>Pseudomonadati</taxon>
        <taxon>Pseudomonadota</taxon>
        <taxon>Gammaproteobacteria</taxon>
        <taxon>Moraxellales</taxon>
        <taxon>Moraxellaceae</taxon>
        <taxon>Moraxella</taxon>
    </lineage>
</organism>
<feature type="domain" description="DHFR" evidence="9">
    <location>
        <begin position="11"/>
        <end position="175"/>
    </location>
</feature>
<reference evidence="11" key="1">
    <citation type="submission" date="2017-01" db="EMBL/GenBank/DDBJ databases">
        <authorList>
            <person name="Varghese N."/>
            <person name="Submissions S."/>
        </authorList>
    </citation>
    <scope>NUCLEOTIDE SEQUENCE [LARGE SCALE GENOMIC DNA]</scope>
    <source>
        <strain evidence="11">DSM 21768</strain>
    </source>
</reference>
<sequence>MKTLFCQSAVQIVQVVAISRNRAIGKDNQLLWHIPEDLQHFKRLTDGGVIVMGRKTFESLGRVLPNRSHHVITRQSDFCHAGVVVAGSLDEALRQAVDDAISRNQQKIFIIGGGEIYQQSLPITHVLEITEVDIEVAGDAYYPDIDDKFFIKTYQSDTKTDKKSGLNYRFTTWCRRSEAA</sequence>
<comment type="pathway">
    <text evidence="1 8">Cofactor biosynthesis; tetrahydrofolate biosynthesis; 5,6,7,8-tetrahydrofolate from 7,8-dihydrofolate: step 1/1.</text>
</comment>
<dbReference type="PANTHER" id="PTHR48069:SF3">
    <property type="entry name" value="DIHYDROFOLATE REDUCTASE"/>
    <property type="match status" value="1"/>
</dbReference>
<name>A0A1N7FP11_9GAMM</name>
<dbReference type="RefSeq" id="WP_076555813.1">
    <property type="nucleotide sequence ID" value="NZ_FTNU01000015.1"/>
</dbReference>
<dbReference type="GO" id="GO:0004146">
    <property type="term" value="F:dihydrofolate reductase activity"/>
    <property type="evidence" value="ECO:0007669"/>
    <property type="project" value="UniProtKB-EC"/>
</dbReference>
<evidence type="ECO:0000256" key="6">
    <source>
        <dbReference type="ARBA" id="ARBA00023002"/>
    </source>
</evidence>
<dbReference type="STRING" id="34061.B0189_03965"/>
<evidence type="ECO:0000259" key="9">
    <source>
        <dbReference type="PROSITE" id="PS51330"/>
    </source>
</evidence>
<dbReference type="EMBL" id="FTNU01000015">
    <property type="protein sequence ID" value="SIS02128.1"/>
    <property type="molecule type" value="Genomic_DNA"/>
</dbReference>
<accession>A0A1N7FP11</accession>
<dbReference type="SUPFAM" id="SSF53597">
    <property type="entry name" value="Dihydrofolate reductase-like"/>
    <property type="match status" value="1"/>
</dbReference>
<dbReference type="GO" id="GO:0046654">
    <property type="term" value="P:tetrahydrofolate biosynthetic process"/>
    <property type="evidence" value="ECO:0007669"/>
    <property type="project" value="UniProtKB-UniPathway"/>
</dbReference>
<dbReference type="PIRSF" id="PIRSF000194">
    <property type="entry name" value="DHFR"/>
    <property type="match status" value="1"/>
</dbReference>
<dbReference type="Pfam" id="PF00186">
    <property type="entry name" value="DHFR_1"/>
    <property type="match status" value="1"/>
</dbReference>
<protein>
    <recommendedName>
        <fullName evidence="3 8">Dihydrofolate reductase</fullName>
        <ecNumber evidence="3 8">1.5.1.3</ecNumber>
    </recommendedName>
</protein>
<dbReference type="GO" id="GO:0005829">
    <property type="term" value="C:cytosol"/>
    <property type="evidence" value="ECO:0007669"/>
    <property type="project" value="TreeGrafter"/>
</dbReference>
<dbReference type="UniPathway" id="UPA00077">
    <property type="reaction ID" value="UER00158"/>
</dbReference>
<evidence type="ECO:0000256" key="7">
    <source>
        <dbReference type="ARBA" id="ARBA00025067"/>
    </source>
</evidence>
<keyword evidence="11" id="KW-1185">Reference proteome</keyword>
<dbReference type="CDD" id="cd00209">
    <property type="entry name" value="DHFR"/>
    <property type="match status" value="1"/>
</dbReference>
<comment type="catalytic activity">
    <reaction evidence="8">
        <text>(6S)-5,6,7,8-tetrahydrofolate + NADP(+) = 7,8-dihydrofolate + NADPH + H(+)</text>
        <dbReference type="Rhea" id="RHEA:15009"/>
        <dbReference type="ChEBI" id="CHEBI:15378"/>
        <dbReference type="ChEBI" id="CHEBI:57451"/>
        <dbReference type="ChEBI" id="CHEBI:57453"/>
        <dbReference type="ChEBI" id="CHEBI:57783"/>
        <dbReference type="ChEBI" id="CHEBI:58349"/>
        <dbReference type="EC" id="1.5.1.3"/>
    </reaction>
</comment>
<dbReference type="InterPro" id="IPR012259">
    <property type="entry name" value="DHFR"/>
</dbReference>
<dbReference type="GO" id="GO:0050661">
    <property type="term" value="F:NADP binding"/>
    <property type="evidence" value="ECO:0007669"/>
    <property type="project" value="InterPro"/>
</dbReference>
<dbReference type="InterPro" id="IPR001796">
    <property type="entry name" value="DHFR_dom"/>
</dbReference>
<dbReference type="AlphaFoldDB" id="A0A1N7FP11"/>
<dbReference type="GO" id="GO:0046655">
    <property type="term" value="P:folic acid metabolic process"/>
    <property type="evidence" value="ECO:0007669"/>
    <property type="project" value="TreeGrafter"/>
</dbReference>
<dbReference type="InterPro" id="IPR024072">
    <property type="entry name" value="DHFR-like_dom_sf"/>
</dbReference>
<comment type="similarity">
    <text evidence="2 8">Belongs to the dihydrofolate reductase family.</text>
</comment>
<keyword evidence="5 8" id="KW-0521">NADP</keyword>
<evidence type="ECO:0000313" key="11">
    <source>
        <dbReference type="Proteomes" id="UP000187495"/>
    </source>
</evidence>
<proteinExistence type="inferred from homology"/>
<dbReference type="PRINTS" id="PR00070">
    <property type="entry name" value="DHFR"/>
</dbReference>
<evidence type="ECO:0000256" key="8">
    <source>
        <dbReference type="PIRNR" id="PIRNR000194"/>
    </source>
</evidence>
<gene>
    <name evidence="10" type="ORF">SAMN02745664_11536</name>
</gene>
<dbReference type="PROSITE" id="PS51330">
    <property type="entry name" value="DHFR_2"/>
    <property type="match status" value="1"/>
</dbReference>
<evidence type="ECO:0000256" key="3">
    <source>
        <dbReference type="ARBA" id="ARBA00012856"/>
    </source>
</evidence>
<evidence type="ECO:0000256" key="5">
    <source>
        <dbReference type="ARBA" id="ARBA00022857"/>
    </source>
</evidence>
<evidence type="ECO:0000256" key="2">
    <source>
        <dbReference type="ARBA" id="ARBA00009539"/>
    </source>
</evidence>
<dbReference type="Gene3D" id="3.40.430.10">
    <property type="entry name" value="Dihydrofolate Reductase, subunit A"/>
    <property type="match status" value="1"/>
</dbReference>
<evidence type="ECO:0000256" key="4">
    <source>
        <dbReference type="ARBA" id="ARBA00022563"/>
    </source>
</evidence>
<keyword evidence="4 8" id="KW-0554">One-carbon metabolism</keyword>
<comment type="function">
    <text evidence="7 8">Key enzyme in folate metabolism. Catalyzes an essential reaction for de novo glycine and purine synthesis, and for DNA precursor synthesis.</text>
</comment>
<dbReference type="GO" id="GO:0046452">
    <property type="term" value="P:dihydrofolate metabolic process"/>
    <property type="evidence" value="ECO:0007669"/>
    <property type="project" value="TreeGrafter"/>
</dbReference>
<dbReference type="Proteomes" id="UP000187495">
    <property type="component" value="Unassembled WGS sequence"/>
</dbReference>
<keyword evidence="6 8" id="KW-0560">Oxidoreductase</keyword>
<dbReference type="GO" id="GO:0006730">
    <property type="term" value="P:one-carbon metabolic process"/>
    <property type="evidence" value="ECO:0007669"/>
    <property type="project" value="UniProtKB-KW"/>
</dbReference>
<dbReference type="EC" id="1.5.1.3" evidence="3 8"/>
<dbReference type="PANTHER" id="PTHR48069">
    <property type="entry name" value="DIHYDROFOLATE REDUCTASE"/>
    <property type="match status" value="1"/>
</dbReference>
<evidence type="ECO:0000256" key="1">
    <source>
        <dbReference type="ARBA" id="ARBA00004903"/>
    </source>
</evidence>
<evidence type="ECO:0000313" key="10">
    <source>
        <dbReference type="EMBL" id="SIS02128.1"/>
    </source>
</evidence>